<dbReference type="RefSeq" id="WP_369314520.1">
    <property type="nucleotide sequence ID" value="NZ_JBEHZE010000001.1"/>
</dbReference>
<dbReference type="EMBL" id="JBEHZE010000001">
    <property type="protein sequence ID" value="MEX6634542.1"/>
    <property type="molecule type" value="Genomic_DNA"/>
</dbReference>
<dbReference type="Gene3D" id="1.20.1740.10">
    <property type="entry name" value="Amino acid/polyamine transporter I"/>
    <property type="match status" value="1"/>
</dbReference>
<dbReference type="Proteomes" id="UP001560685">
    <property type="component" value="Unassembled WGS sequence"/>
</dbReference>
<evidence type="ECO:0000256" key="2">
    <source>
        <dbReference type="ARBA" id="ARBA00022448"/>
    </source>
</evidence>
<feature type="transmembrane region" description="Helical" evidence="6">
    <location>
        <begin position="278"/>
        <end position="304"/>
    </location>
</feature>
<dbReference type="Pfam" id="PF13520">
    <property type="entry name" value="AA_permease_2"/>
    <property type="match status" value="1"/>
</dbReference>
<feature type="transmembrane region" description="Helical" evidence="6">
    <location>
        <begin position="67"/>
        <end position="88"/>
    </location>
</feature>
<proteinExistence type="predicted"/>
<protein>
    <submittedName>
        <fullName evidence="7">Amino acid permease</fullName>
    </submittedName>
</protein>
<dbReference type="PANTHER" id="PTHR43243:SF4">
    <property type="entry name" value="CATIONIC AMINO ACID TRANSPORTER 4"/>
    <property type="match status" value="1"/>
</dbReference>
<evidence type="ECO:0000313" key="8">
    <source>
        <dbReference type="Proteomes" id="UP001560685"/>
    </source>
</evidence>
<evidence type="ECO:0000313" key="7">
    <source>
        <dbReference type="EMBL" id="MEX6634542.1"/>
    </source>
</evidence>
<name>A0ABV3Z8P2_9PROT</name>
<comment type="subcellular location">
    <subcellularLocation>
        <location evidence="1">Membrane</location>
        <topology evidence="1">Multi-pass membrane protein</topology>
    </subcellularLocation>
</comment>
<feature type="transmembrane region" description="Helical" evidence="6">
    <location>
        <begin position="38"/>
        <end position="60"/>
    </location>
</feature>
<evidence type="ECO:0000256" key="5">
    <source>
        <dbReference type="ARBA" id="ARBA00023136"/>
    </source>
</evidence>
<feature type="transmembrane region" description="Helical" evidence="6">
    <location>
        <begin position="477"/>
        <end position="496"/>
    </location>
</feature>
<evidence type="ECO:0000256" key="3">
    <source>
        <dbReference type="ARBA" id="ARBA00022692"/>
    </source>
</evidence>
<feature type="transmembrane region" description="Helical" evidence="6">
    <location>
        <begin position="100"/>
        <end position="120"/>
    </location>
</feature>
<feature type="transmembrane region" description="Helical" evidence="6">
    <location>
        <begin position="324"/>
        <end position="347"/>
    </location>
</feature>
<evidence type="ECO:0000256" key="4">
    <source>
        <dbReference type="ARBA" id="ARBA00022989"/>
    </source>
</evidence>
<feature type="transmembrane region" description="Helical" evidence="6">
    <location>
        <begin position="401"/>
        <end position="421"/>
    </location>
</feature>
<keyword evidence="4 6" id="KW-1133">Transmembrane helix</keyword>
<feature type="transmembrane region" description="Helical" evidence="6">
    <location>
        <begin position="244"/>
        <end position="266"/>
    </location>
</feature>
<feature type="transmembrane region" description="Helical" evidence="6">
    <location>
        <begin position="127"/>
        <end position="148"/>
    </location>
</feature>
<reference evidence="7 8" key="1">
    <citation type="submission" date="2024-05" db="EMBL/GenBank/DDBJ databases">
        <title>Three bacterial strains, DH-69, EH-24, and ECK-19 isolated from coastal sediments.</title>
        <authorList>
            <person name="Ye Y.-Q."/>
            <person name="Du Z.-J."/>
        </authorList>
    </citation>
    <scope>NUCLEOTIDE SEQUENCE [LARGE SCALE GENOMIC DNA]</scope>
    <source>
        <strain evidence="7 8">ECK-19</strain>
    </source>
</reference>
<feature type="transmembrane region" description="Helical" evidence="6">
    <location>
        <begin position="203"/>
        <end position="224"/>
    </location>
</feature>
<keyword evidence="2" id="KW-0813">Transport</keyword>
<gene>
    <name evidence="7" type="ORF">ABFZ84_13380</name>
</gene>
<dbReference type="PIRSF" id="PIRSF006060">
    <property type="entry name" value="AA_transporter"/>
    <property type="match status" value="1"/>
</dbReference>
<keyword evidence="3 6" id="KW-0812">Transmembrane</keyword>
<dbReference type="InterPro" id="IPR002293">
    <property type="entry name" value="AA/rel_permease1"/>
</dbReference>
<keyword evidence="5 6" id="KW-0472">Membrane</keyword>
<feature type="transmembrane region" description="Helical" evidence="6">
    <location>
        <begin position="168"/>
        <end position="191"/>
    </location>
</feature>
<feature type="transmembrane region" description="Helical" evidence="6">
    <location>
        <begin position="376"/>
        <end position="395"/>
    </location>
</feature>
<evidence type="ECO:0000256" key="6">
    <source>
        <dbReference type="SAM" id="Phobius"/>
    </source>
</evidence>
<sequence length="523" mass="55197">MSGLKRRKNSLFVKKPFLASGAGNPDDGLKRSLGPFDLLLLGVGSIIGAGIYVLTGAAAASFAGPGVLFSFVIAGFACVFAGLCYSELASSMPVTGSAYIYAYSTLGELPAWILGWLLVLEYGVAGSLVAVGFSGYFVSLLASFGVVVPTALSTPFVQSLPAAGGYSFVAGGGVNLIAAGAVLLMATPLLFGLRNFALVNSSIVLLKILVLVVFVVFGFSSIIPDHFTPLIPENEGGFAYGWQGVFRAASMIFFAYIGFETVSTAAAEARKPQRDLPIGILGSLAVCTIIYMAVAAVLIGIVPFRELNVPDPLALAVDHIGKPWLLFFVKVGAVIGLTSILMSTCYGQSRIFFAMARDGLLPQAFMKLHKKHQTPWIGTIIIASCMAFAAGALPITLLGDLISIGVAATFSIVCLSVISLRNSAPEIERPFKVPFGGFHIRGYWIGYVPAFGIFMCLFMITPLILDLATKAMNGNPLPVYLLLGFIGIGALIYVFYGHKNSKMGADEGRLVQGDIKPAGEVHQ</sequence>
<comment type="caution">
    <text evidence="7">The sequence shown here is derived from an EMBL/GenBank/DDBJ whole genome shotgun (WGS) entry which is preliminary data.</text>
</comment>
<keyword evidence="8" id="KW-1185">Reference proteome</keyword>
<organism evidence="7 8">
    <name type="scientific">Hyphococcus lacteus</name>
    <dbReference type="NCBI Taxonomy" id="3143536"/>
    <lineage>
        <taxon>Bacteria</taxon>
        <taxon>Pseudomonadati</taxon>
        <taxon>Pseudomonadota</taxon>
        <taxon>Alphaproteobacteria</taxon>
        <taxon>Parvularculales</taxon>
        <taxon>Parvularculaceae</taxon>
        <taxon>Hyphococcus</taxon>
    </lineage>
</organism>
<dbReference type="PANTHER" id="PTHR43243">
    <property type="entry name" value="INNER MEMBRANE TRANSPORTER YGJI-RELATED"/>
    <property type="match status" value="1"/>
</dbReference>
<evidence type="ECO:0000256" key="1">
    <source>
        <dbReference type="ARBA" id="ARBA00004141"/>
    </source>
</evidence>
<feature type="transmembrane region" description="Helical" evidence="6">
    <location>
        <begin position="442"/>
        <end position="465"/>
    </location>
</feature>
<accession>A0ABV3Z8P2</accession>